<proteinExistence type="predicted"/>
<dbReference type="PANTHER" id="PTHR37183:SF1">
    <property type="entry name" value="PLANT THIONIN FAMILY PROTEIN"/>
    <property type="match status" value="1"/>
</dbReference>
<dbReference type="EMBL" id="CP126659">
    <property type="protein sequence ID" value="WKA00075.1"/>
    <property type="molecule type" value="Genomic_DNA"/>
</dbReference>
<evidence type="ECO:0000313" key="2">
    <source>
        <dbReference type="EMBL" id="WKA00075.1"/>
    </source>
</evidence>
<sequence length="73" mass="8002">MTKQSFIVAVFMVFLVCSSHLESVAGQVSPAECEDSCSMGCINVDQRLAARCERKCRIKCYPAGVKVEEKNLG</sequence>
<evidence type="ECO:0000313" key="3">
    <source>
        <dbReference type="Proteomes" id="UP001227230"/>
    </source>
</evidence>
<keyword evidence="3" id="KW-1185">Reference proteome</keyword>
<feature type="chain" id="PRO_5045780390" description="Thionin-like protein" evidence="1">
    <location>
        <begin position="27"/>
        <end position="73"/>
    </location>
</feature>
<reference evidence="2 3" key="1">
    <citation type="journal article" date="2023" name="Hortic Res">
        <title>The complete reference genome for grapevine (Vitis vinifera L.) genetics and breeding.</title>
        <authorList>
            <person name="Shi X."/>
            <person name="Cao S."/>
            <person name="Wang X."/>
            <person name="Huang S."/>
            <person name="Wang Y."/>
            <person name="Liu Z."/>
            <person name="Liu W."/>
            <person name="Leng X."/>
            <person name="Peng Y."/>
            <person name="Wang N."/>
            <person name="Wang Y."/>
            <person name="Ma Z."/>
            <person name="Xu X."/>
            <person name="Zhang F."/>
            <person name="Xue H."/>
            <person name="Zhong H."/>
            <person name="Wang Y."/>
            <person name="Zhang K."/>
            <person name="Velt A."/>
            <person name="Avia K."/>
            <person name="Holtgrawe D."/>
            <person name="Grimplet J."/>
            <person name="Matus J.T."/>
            <person name="Ware D."/>
            <person name="Wu X."/>
            <person name="Wang H."/>
            <person name="Liu C."/>
            <person name="Fang Y."/>
            <person name="Rustenholz C."/>
            <person name="Cheng Z."/>
            <person name="Xiao H."/>
            <person name="Zhou Y."/>
        </authorList>
    </citation>
    <scope>NUCLEOTIDE SEQUENCE [LARGE SCALE GENOMIC DNA]</scope>
    <source>
        <strain evidence="3">cv. Pinot noir / PN40024</strain>
        <tissue evidence="2">Leaf</tissue>
    </source>
</reference>
<dbReference type="Proteomes" id="UP001227230">
    <property type="component" value="Chromosome 12"/>
</dbReference>
<feature type="signal peptide" evidence="1">
    <location>
        <begin position="1"/>
        <end position="26"/>
    </location>
</feature>
<evidence type="ECO:0008006" key="4">
    <source>
        <dbReference type="Google" id="ProtNLM"/>
    </source>
</evidence>
<keyword evidence="1" id="KW-0732">Signal</keyword>
<accession>A0ABY9D027</accession>
<organism evidence="2 3">
    <name type="scientific">Vitis vinifera</name>
    <name type="common">Grape</name>
    <dbReference type="NCBI Taxonomy" id="29760"/>
    <lineage>
        <taxon>Eukaryota</taxon>
        <taxon>Viridiplantae</taxon>
        <taxon>Streptophyta</taxon>
        <taxon>Embryophyta</taxon>
        <taxon>Tracheophyta</taxon>
        <taxon>Spermatophyta</taxon>
        <taxon>Magnoliopsida</taxon>
        <taxon>eudicotyledons</taxon>
        <taxon>Gunneridae</taxon>
        <taxon>Pentapetalae</taxon>
        <taxon>rosids</taxon>
        <taxon>Vitales</taxon>
        <taxon>Vitaceae</taxon>
        <taxon>Viteae</taxon>
        <taxon>Vitis</taxon>
    </lineage>
</organism>
<name>A0ABY9D027_VITVI</name>
<gene>
    <name evidence="2" type="ORF">VitviT2T_018466</name>
</gene>
<protein>
    <recommendedName>
        <fullName evidence="4">Thionin-like protein</fullName>
    </recommendedName>
</protein>
<evidence type="ECO:0000256" key="1">
    <source>
        <dbReference type="SAM" id="SignalP"/>
    </source>
</evidence>
<dbReference type="PANTHER" id="PTHR37183">
    <property type="entry name" value="PLANT THIONIN FAMILY PROTEIN"/>
    <property type="match status" value="1"/>
</dbReference>